<name>A0AAD7N0S9_9AGAR</name>
<dbReference type="CDD" id="cd13959">
    <property type="entry name" value="PT_UbiA_COQ2"/>
    <property type="match status" value="1"/>
</dbReference>
<dbReference type="FunFam" id="1.20.120.1780:FF:000001">
    <property type="entry name" value="4-hydroxybenzoate octaprenyltransferase"/>
    <property type="match status" value="1"/>
</dbReference>
<dbReference type="InterPro" id="IPR039653">
    <property type="entry name" value="Prenyltransferase"/>
</dbReference>
<keyword evidence="4" id="KW-0808">Transferase</keyword>
<feature type="transmembrane region" description="Helical" evidence="8">
    <location>
        <begin position="119"/>
        <end position="143"/>
    </location>
</feature>
<dbReference type="AlphaFoldDB" id="A0AAD7N0S9"/>
<evidence type="ECO:0000256" key="6">
    <source>
        <dbReference type="ARBA" id="ARBA00022989"/>
    </source>
</evidence>
<keyword evidence="7 8" id="KW-0472">Membrane</keyword>
<feature type="transmembrane region" description="Helical" evidence="8">
    <location>
        <begin position="39"/>
        <end position="56"/>
    </location>
</feature>
<dbReference type="Gene3D" id="1.10.357.140">
    <property type="entry name" value="UbiA prenyltransferase"/>
    <property type="match status" value="1"/>
</dbReference>
<keyword evidence="10" id="KW-1185">Reference proteome</keyword>
<dbReference type="GO" id="GO:0016765">
    <property type="term" value="F:transferase activity, transferring alkyl or aryl (other than methyl) groups"/>
    <property type="evidence" value="ECO:0007669"/>
    <property type="project" value="InterPro"/>
</dbReference>
<comment type="similarity">
    <text evidence="3">Belongs to the UbiA prenyltransferase family.</text>
</comment>
<dbReference type="Gene3D" id="1.20.120.1780">
    <property type="entry name" value="UbiA prenyltransferase"/>
    <property type="match status" value="1"/>
</dbReference>
<dbReference type="PANTHER" id="PTHR11048">
    <property type="entry name" value="PRENYLTRANSFERASES"/>
    <property type="match status" value="1"/>
</dbReference>
<comment type="caution">
    <text evidence="9">The sequence shown here is derived from an EMBL/GenBank/DDBJ whole genome shotgun (WGS) entry which is preliminary data.</text>
</comment>
<feature type="transmembrane region" description="Helical" evidence="8">
    <location>
        <begin position="68"/>
        <end position="88"/>
    </location>
</feature>
<evidence type="ECO:0000256" key="2">
    <source>
        <dbReference type="ARBA" id="ARBA00004141"/>
    </source>
</evidence>
<evidence type="ECO:0000256" key="7">
    <source>
        <dbReference type="ARBA" id="ARBA00023136"/>
    </source>
</evidence>
<feature type="transmembrane region" description="Helical" evidence="8">
    <location>
        <begin position="194"/>
        <end position="215"/>
    </location>
</feature>
<evidence type="ECO:0000256" key="1">
    <source>
        <dbReference type="ARBA" id="ARBA00001946"/>
    </source>
</evidence>
<evidence type="ECO:0000256" key="8">
    <source>
        <dbReference type="SAM" id="Phobius"/>
    </source>
</evidence>
<accession>A0AAD7N0S9</accession>
<keyword evidence="5 8" id="KW-0812">Transmembrane</keyword>
<keyword evidence="6 8" id="KW-1133">Transmembrane helix</keyword>
<evidence type="ECO:0000313" key="10">
    <source>
        <dbReference type="Proteomes" id="UP001215598"/>
    </source>
</evidence>
<dbReference type="Pfam" id="PF01040">
    <property type="entry name" value="UbiA"/>
    <property type="match status" value="1"/>
</dbReference>
<comment type="subcellular location">
    <subcellularLocation>
        <location evidence="2">Membrane</location>
        <topology evidence="2">Multi-pass membrane protein</topology>
    </subcellularLocation>
</comment>
<dbReference type="InterPro" id="IPR044878">
    <property type="entry name" value="UbiA_sf"/>
</dbReference>
<dbReference type="PANTHER" id="PTHR11048:SF28">
    <property type="entry name" value="4-HYDROXYBENZOATE POLYPRENYLTRANSFERASE, MITOCHONDRIAL"/>
    <property type="match status" value="1"/>
</dbReference>
<sequence length="324" mass="35640">MSTNVNVKGFVATAQRLLALPTSTELQACWELCRLHNNIGFWVVWLPTAWSIAMVYRAQPELSATDALIRAAVYVPLCFGVKSLIMTIDDLLDYDIDALVKRTKTRAIPRGAISLERAWLFFAIQVVLGVHLAFATLSTNALYASMAVWPLYIIYPTCKRWTNLAPVPLGLMFTVGIFMGWSDLSVDGTVPWSTLAPVYIGACLWTLTYETIYQHQDKLDDMNIGINSPALLCREYTIPITTVTALGFFGLLTYGGILNNQGLPFFASVTVAGVRLLKALLRTDIDCPGDCQDLFLGTPRIGQIILGGFVADAVLHRLTEGVAL</sequence>
<feature type="transmembrane region" description="Helical" evidence="8">
    <location>
        <begin position="236"/>
        <end position="257"/>
    </location>
</feature>
<organism evidence="9 10">
    <name type="scientific">Mycena metata</name>
    <dbReference type="NCBI Taxonomy" id="1033252"/>
    <lineage>
        <taxon>Eukaryota</taxon>
        <taxon>Fungi</taxon>
        <taxon>Dikarya</taxon>
        <taxon>Basidiomycota</taxon>
        <taxon>Agaricomycotina</taxon>
        <taxon>Agaricomycetes</taxon>
        <taxon>Agaricomycetidae</taxon>
        <taxon>Agaricales</taxon>
        <taxon>Marasmiineae</taxon>
        <taxon>Mycenaceae</taxon>
        <taxon>Mycena</taxon>
    </lineage>
</organism>
<dbReference type="GO" id="GO:0005886">
    <property type="term" value="C:plasma membrane"/>
    <property type="evidence" value="ECO:0007669"/>
    <property type="project" value="TreeGrafter"/>
</dbReference>
<feature type="transmembrane region" description="Helical" evidence="8">
    <location>
        <begin position="164"/>
        <end position="182"/>
    </location>
</feature>
<evidence type="ECO:0000313" key="9">
    <source>
        <dbReference type="EMBL" id="KAJ7740582.1"/>
    </source>
</evidence>
<comment type="cofactor">
    <cofactor evidence="1">
        <name>Mg(2+)</name>
        <dbReference type="ChEBI" id="CHEBI:18420"/>
    </cofactor>
</comment>
<evidence type="ECO:0000256" key="5">
    <source>
        <dbReference type="ARBA" id="ARBA00022692"/>
    </source>
</evidence>
<dbReference type="EMBL" id="JARKIB010000102">
    <property type="protein sequence ID" value="KAJ7740582.1"/>
    <property type="molecule type" value="Genomic_DNA"/>
</dbReference>
<protein>
    <submittedName>
        <fullName evidence="9">UbiA prenyltransferase</fullName>
    </submittedName>
</protein>
<evidence type="ECO:0000256" key="4">
    <source>
        <dbReference type="ARBA" id="ARBA00022679"/>
    </source>
</evidence>
<reference evidence="9" key="1">
    <citation type="submission" date="2023-03" db="EMBL/GenBank/DDBJ databases">
        <title>Massive genome expansion in bonnet fungi (Mycena s.s.) driven by repeated elements and novel gene families across ecological guilds.</title>
        <authorList>
            <consortium name="Lawrence Berkeley National Laboratory"/>
            <person name="Harder C.B."/>
            <person name="Miyauchi S."/>
            <person name="Viragh M."/>
            <person name="Kuo A."/>
            <person name="Thoen E."/>
            <person name="Andreopoulos B."/>
            <person name="Lu D."/>
            <person name="Skrede I."/>
            <person name="Drula E."/>
            <person name="Henrissat B."/>
            <person name="Morin E."/>
            <person name="Kohler A."/>
            <person name="Barry K."/>
            <person name="LaButti K."/>
            <person name="Morin E."/>
            <person name="Salamov A."/>
            <person name="Lipzen A."/>
            <person name="Mereny Z."/>
            <person name="Hegedus B."/>
            <person name="Baldrian P."/>
            <person name="Stursova M."/>
            <person name="Weitz H."/>
            <person name="Taylor A."/>
            <person name="Grigoriev I.V."/>
            <person name="Nagy L.G."/>
            <person name="Martin F."/>
            <person name="Kauserud H."/>
        </authorList>
    </citation>
    <scope>NUCLEOTIDE SEQUENCE</scope>
    <source>
        <strain evidence="9">CBHHK182m</strain>
    </source>
</reference>
<dbReference type="Proteomes" id="UP001215598">
    <property type="component" value="Unassembled WGS sequence"/>
</dbReference>
<evidence type="ECO:0000256" key="3">
    <source>
        <dbReference type="ARBA" id="ARBA00005985"/>
    </source>
</evidence>
<proteinExistence type="inferred from homology"/>
<dbReference type="InterPro" id="IPR000537">
    <property type="entry name" value="UbiA_prenyltransferase"/>
</dbReference>
<gene>
    <name evidence="9" type="ORF">B0H16DRAFT_1664466</name>
</gene>
<dbReference type="GO" id="GO:0006744">
    <property type="term" value="P:ubiquinone biosynthetic process"/>
    <property type="evidence" value="ECO:0007669"/>
    <property type="project" value="TreeGrafter"/>
</dbReference>